<dbReference type="AlphaFoldDB" id="A0A9Q0E1Z5"/>
<evidence type="ECO:0000256" key="2">
    <source>
        <dbReference type="ARBA" id="ARBA00022837"/>
    </source>
</evidence>
<dbReference type="Pfam" id="PF00036">
    <property type="entry name" value="EF-hand_1"/>
    <property type="match status" value="1"/>
</dbReference>
<protein>
    <recommendedName>
        <fullName evidence="3">EF-hand domain-containing protein</fullName>
    </recommendedName>
</protein>
<proteinExistence type="predicted"/>
<dbReference type="InterPro" id="IPR002048">
    <property type="entry name" value="EF_hand_dom"/>
</dbReference>
<keyword evidence="1" id="KW-0479">Metal-binding</keyword>
<dbReference type="PROSITE" id="PS50222">
    <property type="entry name" value="EF_HAND_2"/>
    <property type="match status" value="1"/>
</dbReference>
<dbReference type="GO" id="GO:0048471">
    <property type="term" value="C:perinuclear region of cytoplasm"/>
    <property type="evidence" value="ECO:0007669"/>
    <property type="project" value="TreeGrafter"/>
</dbReference>
<sequence length="99" mass="11427">MARIEKLILSMVELFEEYAGEDGKKIKSDELKQLLDKELTNSELREKIHADDVTRAMEELDKNHDGELNFNEFSKCVATLARAYHKEKLKASKKSKGKE</sequence>
<reference evidence="4" key="1">
    <citation type="submission" date="2022-07" db="EMBL/GenBank/DDBJ databases">
        <title>Chromosome-level genome of Muraenolepis orangiensis.</title>
        <authorList>
            <person name="Kim J."/>
        </authorList>
    </citation>
    <scope>NUCLEOTIDE SEQUENCE</scope>
    <source>
        <strain evidence="4">KU_S4_2022</strain>
        <tissue evidence="4">Muscle</tissue>
    </source>
</reference>
<dbReference type="EMBL" id="JANIIK010000109">
    <property type="protein sequence ID" value="KAJ3597320.1"/>
    <property type="molecule type" value="Genomic_DNA"/>
</dbReference>
<evidence type="ECO:0000313" key="5">
    <source>
        <dbReference type="Proteomes" id="UP001148018"/>
    </source>
</evidence>
<dbReference type="InterPro" id="IPR013787">
    <property type="entry name" value="S100_Ca-bd_sub"/>
</dbReference>
<dbReference type="PROSITE" id="PS00018">
    <property type="entry name" value="EF_HAND_1"/>
    <property type="match status" value="1"/>
</dbReference>
<dbReference type="InterPro" id="IPR018247">
    <property type="entry name" value="EF_Hand_1_Ca_BS"/>
</dbReference>
<dbReference type="GO" id="GO:0005615">
    <property type="term" value="C:extracellular space"/>
    <property type="evidence" value="ECO:0007669"/>
    <property type="project" value="TreeGrafter"/>
</dbReference>
<dbReference type="PANTHER" id="PTHR11639">
    <property type="entry name" value="S100 CALCIUM-BINDING PROTEIN"/>
    <property type="match status" value="1"/>
</dbReference>
<comment type="caution">
    <text evidence="4">The sequence shown here is derived from an EMBL/GenBank/DDBJ whole genome shotgun (WGS) entry which is preliminary data.</text>
</comment>
<dbReference type="Pfam" id="PF01023">
    <property type="entry name" value="S_100"/>
    <property type="match status" value="1"/>
</dbReference>
<dbReference type="GO" id="GO:0046914">
    <property type="term" value="F:transition metal ion binding"/>
    <property type="evidence" value="ECO:0007669"/>
    <property type="project" value="InterPro"/>
</dbReference>
<dbReference type="OrthoDB" id="26525at2759"/>
<dbReference type="InterPro" id="IPR034325">
    <property type="entry name" value="S-100_dom"/>
</dbReference>
<evidence type="ECO:0000259" key="3">
    <source>
        <dbReference type="PROSITE" id="PS50222"/>
    </source>
</evidence>
<evidence type="ECO:0000256" key="1">
    <source>
        <dbReference type="ARBA" id="ARBA00022723"/>
    </source>
</evidence>
<dbReference type="CDD" id="cd00213">
    <property type="entry name" value="S-100"/>
    <property type="match status" value="1"/>
</dbReference>
<accession>A0A9Q0E1Z5</accession>
<name>A0A9Q0E1Z5_9TELE</name>
<dbReference type="Proteomes" id="UP001148018">
    <property type="component" value="Unassembled WGS sequence"/>
</dbReference>
<dbReference type="GO" id="GO:0048306">
    <property type="term" value="F:calcium-dependent protein binding"/>
    <property type="evidence" value="ECO:0007669"/>
    <property type="project" value="TreeGrafter"/>
</dbReference>
<keyword evidence="2" id="KW-0106">Calcium</keyword>
<dbReference type="SUPFAM" id="SSF47473">
    <property type="entry name" value="EF-hand"/>
    <property type="match status" value="1"/>
</dbReference>
<dbReference type="InterPro" id="IPR011992">
    <property type="entry name" value="EF-hand-dom_pair"/>
</dbReference>
<gene>
    <name evidence="4" type="ORF">NHX12_000848</name>
</gene>
<feature type="domain" description="EF-hand" evidence="3">
    <location>
        <begin position="48"/>
        <end position="83"/>
    </location>
</feature>
<dbReference type="GO" id="GO:0005509">
    <property type="term" value="F:calcium ion binding"/>
    <property type="evidence" value="ECO:0007669"/>
    <property type="project" value="InterPro"/>
</dbReference>
<organism evidence="4 5">
    <name type="scientific">Muraenolepis orangiensis</name>
    <name type="common">Patagonian moray cod</name>
    <dbReference type="NCBI Taxonomy" id="630683"/>
    <lineage>
        <taxon>Eukaryota</taxon>
        <taxon>Metazoa</taxon>
        <taxon>Chordata</taxon>
        <taxon>Craniata</taxon>
        <taxon>Vertebrata</taxon>
        <taxon>Euteleostomi</taxon>
        <taxon>Actinopterygii</taxon>
        <taxon>Neopterygii</taxon>
        <taxon>Teleostei</taxon>
        <taxon>Neoteleostei</taxon>
        <taxon>Acanthomorphata</taxon>
        <taxon>Zeiogadaria</taxon>
        <taxon>Gadariae</taxon>
        <taxon>Gadiformes</taxon>
        <taxon>Muraenolepidoidei</taxon>
        <taxon>Muraenolepididae</taxon>
        <taxon>Muraenolepis</taxon>
    </lineage>
</organism>
<keyword evidence="5" id="KW-1185">Reference proteome</keyword>
<dbReference type="PANTHER" id="PTHR11639:SF126">
    <property type="entry name" value="S100 CALCIUM-BINDING PROTEIN W"/>
    <property type="match status" value="1"/>
</dbReference>
<dbReference type="SMART" id="SM00054">
    <property type="entry name" value="EFh"/>
    <property type="match status" value="1"/>
</dbReference>
<evidence type="ECO:0000313" key="4">
    <source>
        <dbReference type="EMBL" id="KAJ3597320.1"/>
    </source>
</evidence>
<dbReference type="Gene3D" id="1.10.238.10">
    <property type="entry name" value="EF-hand"/>
    <property type="match status" value="1"/>
</dbReference>